<sequence>MILPIIFTALINLAPIQGKTELGQVPVFRPDNFTHFDVYASALHKAHYNPWTCDYRSEPGYRCLSCKSALHCYPGNFALLVQCAGIFAYCRNGYCSRFKSNECELLESDHHSITSHSSTLPPYVQQEFNLINKTTEAPAALSDMDSKPQESTSNVISTQLNDPNRIDGSMTSDEQTNDPAKVNVTETNKNK</sequence>
<accession>A0A9R0EM46</accession>
<feature type="compositionally biased region" description="Polar residues" evidence="1">
    <location>
        <begin position="149"/>
        <end position="162"/>
    </location>
</feature>
<feature type="compositionally biased region" description="Polar residues" evidence="1">
    <location>
        <begin position="169"/>
        <end position="191"/>
    </location>
</feature>
<dbReference type="Proteomes" id="UP000829999">
    <property type="component" value="Chromosome 5"/>
</dbReference>
<feature type="signal peptide" evidence="2">
    <location>
        <begin position="1"/>
        <end position="18"/>
    </location>
</feature>
<keyword evidence="2" id="KW-0732">Signal</keyword>
<dbReference type="RefSeq" id="XP_035444155.2">
    <property type="nucleotide sequence ID" value="XM_035588262.2"/>
</dbReference>
<reference evidence="4" key="1">
    <citation type="submission" date="2025-08" db="UniProtKB">
        <authorList>
            <consortium name="RefSeq"/>
        </authorList>
    </citation>
    <scope>IDENTIFICATION</scope>
    <source>
        <tissue evidence="4">Whole larval tissue</tissue>
    </source>
</reference>
<evidence type="ECO:0000256" key="2">
    <source>
        <dbReference type="SAM" id="SignalP"/>
    </source>
</evidence>
<name>A0A9R0EM46_SPOFR</name>
<dbReference type="AlphaFoldDB" id="A0A9R0EM46"/>
<organism evidence="3 4">
    <name type="scientific">Spodoptera frugiperda</name>
    <name type="common">Fall armyworm</name>
    <dbReference type="NCBI Taxonomy" id="7108"/>
    <lineage>
        <taxon>Eukaryota</taxon>
        <taxon>Metazoa</taxon>
        <taxon>Ecdysozoa</taxon>
        <taxon>Arthropoda</taxon>
        <taxon>Hexapoda</taxon>
        <taxon>Insecta</taxon>
        <taxon>Pterygota</taxon>
        <taxon>Neoptera</taxon>
        <taxon>Endopterygota</taxon>
        <taxon>Lepidoptera</taxon>
        <taxon>Glossata</taxon>
        <taxon>Ditrysia</taxon>
        <taxon>Noctuoidea</taxon>
        <taxon>Noctuidae</taxon>
        <taxon>Amphipyrinae</taxon>
        <taxon>Spodoptera</taxon>
    </lineage>
</organism>
<gene>
    <name evidence="4" type="primary">LOC118271980</name>
</gene>
<protein>
    <submittedName>
        <fullName evidence="4">Uncharacterized protein LOC118271980</fullName>
    </submittedName>
</protein>
<dbReference type="OrthoDB" id="6342160at2759"/>
<feature type="chain" id="PRO_5040458064" evidence="2">
    <location>
        <begin position="19"/>
        <end position="191"/>
    </location>
</feature>
<evidence type="ECO:0000313" key="3">
    <source>
        <dbReference type="Proteomes" id="UP000829999"/>
    </source>
</evidence>
<proteinExistence type="predicted"/>
<feature type="region of interest" description="Disordered" evidence="1">
    <location>
        <begin position="140"/>
        <end position="191"/>
    </location>
</feature>
<dbReference type="GeneID" id="118271980"/>
<evidence type="ECO:0000313" key="4">
    <source>
        <dbReference type="RefSeq" id="XP_035444155.2"/>
    </source>
</evidence>
<evidence type="ECO:0000256" key="1">
    <source>
        <dbReference type="SAM" id="MobiDB-lite"/>
    </source>
</evidence>
<keyword evidence="3" id="KW-1185">Reference proteome</keyword>